<protein>
    <submittedName>
        <fullName evidence="3">Cytochrome P450</fullName>
    </submittedName>
</protein>
<dbReference type="AlphaFoldDB" id="A0A563ETQ2"/>
<evidence type="ECO:0000256" key="1">
    <source>
        <dbReference type="ARBA" id="ARBA00010617"/>
    </source>
</evidence>
<dbReference type="PANTHER" id="PTHR46696">
    <property type="entry name" value="P450, PUTATIVE (EUROFUNG)-RELATED"/>
    <property type="match status" value="1"/>
</dbReference>
<dbReference type="OrthoDB" id="9801155at2"/>
<dbReference type="InterPro" id="IPR017972">
    <property type="entry name" value="Cyt_P450_CS"/>
</dbReference>
<sequence length="403" mass="44535">MKSRRREEQSAVTLAFTSSDIDLWSEEVIRSPYETYRHLRDLGPAVWLEQYQVFVVARYQDVYDALHDHEAFSSGSGVALNEQLNQKMKGSALVSDPPYHDHVRRVMGKPLTPRALREHRDDFQRLADELVDHLLERGSFDAVVDFAQLFPLSVVPDLLGWPSDGRDQFLAWASAGFNALGPMNERALADIPVLAGMWAFMADIVQPGRLRAGSWGADLVEAAQQGTVSKQLLPALIGDYLVPSLDTTVSALTSAMLFLGRHPEQWQAVRADHSLIPNVLNEVIRLETPIRALSRVLTRERDLGGTVLPAGARVVLLYGSANRDERHWDSPDEFDVKRANANSHVGFGHGIHGCIGQGLARLEGHALLTALATKAETIEVGEPEYRVHNTIRAISALPAALKA</sequence>
<dbReference type="PRINTS" id="PR00359">
    <property type="entry name" value="BP450"/>
</dbReference>
<dbReference type="PROSITE" id="PS00092">
    <property type="entry name" value="N6_MTASE"/>
    <property type="match status" value="1"/>
</dbReference>
<organism evidence="3 4">
    <name type="scientific">Lentzea tibetensis</name>
    <dbReference type="NCBI Taxonomy" id="2591470"/>
    <lineage>
        <taxon>Bacteria</taxon>
        <taxon>Bacillati</taxon>
        <taxon>Actinomycetota</taxon>
        <taxon>Actinomycetes</taxon>
        <taxon>Pseudonocardiales</taxon>
        <taxon>Pseudonocardiaceae</taxon>
        <taxon>Lentzea</taxon>
    </lineage>
</organism>
<dbReference type="GO" id="GO:0005506">
    <property type="term" value="F:iron ion binding"/>
    <property type="evidence" value="ECO:0007669"/>
    <property type="project" value="InterPro"/>
</dbReference>
<dbReference type="GO" id="GO:0004497">
    <property type="term" value="F:monooxygenase activity"/>
    <property type="evidence" value="ECO:0007669"/>
    <property type="project" value="UniProtKB-KW"/>
</dbReference>
<evidence type="ECO:0000313" key="3">
    <source>
        <dbReference type="EMBL" id="TWP50504.1"/>
    </source>
</evidence>
<gene>
    <name evidence="3" type="ORF">FKR81_20235</name>
</gene>
<dbReference type="PANTHER" id="PTHR46696:SF1">
    <property type="entry name" value="CYTOCHROME P450 YJIB-RELATED"/>
    <property type="match status" value="1"/>
</dbReference>
<keyword evidence="2" id="KW-0349">Heme</keyword>
<evidence type="ECO:0000313" key="4">
    <source>
        <dbReference type="Proteomes" id="UP000316639"/>
    </source>
</evidence>
<dbReference type="GO" id="GO:0008168">
    <property type="term" value="F:methyltransferase activity"/>
    <property type="evidence" value="ECO:0007669"/>
    <property type="project" value="InterPro"/>
</dbReference>
<dbReference type="CDD" id="cd11037">
    <property type="entry name" value="CYP199A2-like"/>
    <property type="match status" value="1"/>
</dbReference>
<evidence type="ECO:0000256" key="2">
    <source>
        <dbReference type="RuleBase" id="RU000461"/>
    </source>
</evidence>
<comment type="caution">
    <text evidence="3">The sequence shown here is derived from an EMBL/GenBank/DDBJ whole genome shotgun (WGS) entry which is preliminary data.</text>
</comment>
<dbReference type="Proteomes" id="UP000316639">
    <property type="component" value="Unassembled WGS sequence"/>
</dbReference>
<dbReference type="GO" id="GO:0003676">
    <property type="term" value="F:nucleic acid binding"/>
    <property type="evidence" value="ECO:0007669"/>
    <property type="project" value="InterPro"/>
</dbReference>
<proteinExistence type="inferred from homology"/>
<dbReference type="GO" id="GO:0016705">
    <property type="term" value="F:oxidoreductase activity, acting on paired donors, with incorporation or reduction of molecular oxygen"/>
    <property type="evidence" value="ECO:0007669"/>
    <property type="project" value="InterPro"/>
</dbReference>
<name>A0A563ETQ2_9PSEU</name>
<keyword evidence="2" id="KW-0408">Iron</keyword>
<keyword evidence="4" id="KW-1185">Reference proteome</keyword>
<dbReference type="Pfam" id="PF00067">
    <property type="entry name" value="p450"/>
    <property type="match status" value="1"/>
</dbReference>
<dbReference type="InterPro" id="IPR002052">
    <property type="entry name" value="DNA_methylase_N6_adenine_CS"/>
</dbReference>
<dbReference type="InterPro" id="IPR001128">
    <property type="entry name" value="Cyt_P450"/>
</dbReference>
<keyword evidence="2" id="KW-0479">Metal-binding</keyword>
<dbReference type="PROSITE" id="PS00086">
    <property type="entry name" value="CYTOCHROME_P450"/>
    <property type="match status" value="1"/>
</dbReference>
<dbReference type="EMBL" id="VOBR01000012">
    <property type="protein sequence ID" value="TWP50504.1"/>
    <property type="molecule type" value="Genomic_DNA"/>
</dbReference>
<accession>A0A563ETQ2</accession>
<dbReference type="Gene3D" id="1.10.630.10">
    <property type="entry name" value="Cytochrome P450"/>
    <property type="match status" value="1"/>
</dbReference>
<reference evidence="3 4" key="1">
    <citation type="submission" date="2019-07" db="EMBL/GenBank/DDBJ databases">
        <title>Lentzea xizangensis sp. nov., isolated from Qinghai-Tibetan Plateau Soils.</title>
        <authorList>
            <person name="Huang J."/>
        </authorList>
    </citation>
    <scope>NUCLEOTIDE SEQUENCE [LARGE SCALE GENOMIC DNA]</scope>
    <source>
        <strain evidence="3 4">FXJ1.1311</strain>
    </source>
</reference>
<keyword evidence="2" id="KW-0560">Oxidoreductase</keyword>
<comment type="similarity">
    <text evidence="1 2">Belongs to the cytochrome P450 family.</text>
</comment>
<dbReference type="SUPFAM" id="SSF48264">
    <property type="entry name" value="Cytochrome P450"/>
    <property type="match status" value="1"/>
</dbReference>
<dbReference type="InterPro" id="IPR002397">
    <property type="entry name" value="Cyt_P450_B"/>
</dbReference>
<dbReference type="GO" id="GO:0032259">
    <property type="term" value="P:methylation"/>
    <property type="evidence" value="ECO:0007669"/>
    <property type="project" value="InterPro"/>
</dbReference>
<dbReference type="InterPro" id="IPR036396">
    <property type="entry name" value="Cyt_P450_sf"/>
</dbReference>
<keyword evidence="2" id="KW-0503">Monooxygenase</keyword>
<dbReference type="GO" id="GO:0020037">
    <property type="term" value="F:heme binding"/>
    <property type="evidence" value="ECO:0007669"/>
    <property type="project" value="InterPro"/>
</dbReference>